<keyword evidence="5" id="KW-0378">Hydrolase</keyword>
<evidence type="ECO:0000256" key="2">
    <source>
        <dbReference type="ARBA" id="ARBA00022747"/>
    </source>
</evidence>
<keyword evidence="3" id="KW-0238">DNA-binding</keyword>
<dbReference type="RefSeq" id="WP_152547427.1">
    <property type="nucleotide sequence ID" value="NZ_JNCA01000049.1"/>
</dbReference>
<proteinExistence type="inferred from homology"/>
<dbReference type="InterPro" id="IPR000055">
    <property type="entry name" value="Restrct_endonuc_typeI_TRD"/>
</dbReference>
<dbReference type="eggNOG" id="COG0732">
    <property type="taxonomic scope" value="Bacteria"/>
</dbReference>
<reference evidence="5 6" key="1">
    <citation type="submission" date="2014-05" db="EMBL/GenBank/DDBJ databases">
        <title>Genome Sequence of Flavobacterium sp. EM1321.</title>
        <authorList>
            <person name="Shin S.-K."/>
            <person name="Yi H."/>
        </authorList>
    </citation>
    <scope>NUCLEOTIDE SEQUENCE [LARGE SCALE GENOMIC DNA]</scope>
    <source>
        <strain evidence="5 6">EM1321</strain>
    </source>
</reference>
<evidence type="ECO:0000259" key="4">
    <source>
        <dbReference type="Pfam" id="PF01420"/>
    </source>
</evidence>
<dbReference type="GO" id="GO:0003677">
    <property type="term" value="F:DNA binding"/>
    <property type="evidence" value="ECO:0007669"/>
    <property type="project" value="UniProtKB-KW"/>
</dbReference>
<keyword evidence="5" id="KW-0540">Nuclease</keyword>
<sequence>MKGSCEKIFLQKLSFLNLKDSWRSLYLEDIFDFHKGSLFSKNDISENGIGKCIHYGELFTIYNAVISKVISKTNTKGFKSKVGDILMPSSDVTPLGLATASTILEDNIVLGGDINILRPKVSVNSIFMSYLLNFEKKKIIELVSGTTIKHIYNKDLKQIKVCIPIIEEQTKIADFLSSIQEKIDIEKQILEKLELQKKFLLTNLFV</sequence>
<evidence type="ECO:0000256" key="3">
    <source>
        <dbReference type="ARBA" id="ARBA00023125"/>
    </source>
</evidence>
<gene>
    <name evidence="5" type="ORF">FEM21_32250</name>
</gene>
<dbReference type="GO" id="GO:0004519">
    <property type="term" value="F:endonuclease activity"/>
    <property type="evidence" value="ECO:0007669"/>
    <property type="project" value="UniProtKB-KW"/>
</dbReference>
<comment type="caution">
    <text evidence="5">The sequence shown here is derived from an EMBL/GenBank/DDBJ whole genome shotgun (WGS) entry which is preliminary data.</text>
</comment>
<name>A0A066WI14_9FLAO</name>
<dbReference type="InterPro" id="IPR052021">
    <property type="entry name" value="Type-I_RS_S_subunit"/>
</dbReference>
<evidence type="ECO:0000313" key="6">
    <source>
        <dbReference type="Proteomes" id="UP000027064"/>
    </source>
</evidence>
<dbReference type="SUPFAM" id="SSF116734">
    <property type="entry name" value="DNA methylase specificity domain"/>
    <property type="match status" value="1"/>
</dbReference>
<dbReference type="InterPro" id="IPR044946">
    <property type="entry name" value="Restrct_endonuc_typeI_TRD_sf"/>
</dbReference>
<dbReference type="PATRIC" id="fig|1492738.3.peg.3210"/>
<dbReference type="PANTHER" id="PTHR30408:SF12">
    <property type="entry name" value="TYPE I RESTRICTION ENZYME MJAVIII SPECIFICITY SUBUNIT"/>
    <property type="match status" value="1"/>
</dbReference>
<dbReference type="STRING" id="1492738.FEM21_32250"/>
<evidence type="ECO:0000313" key="5">
    <source>
        <dbReference type="EMBL" id="KDN53657.1"/>
    </source>
</evidence>
<dbReference type="Pfam" id="PF01420">
    <property type="entry name" value="Methylase_S"/>
    <property type="match status" value="1"/>
</dbReference>
<dbReference type="Gene3D" id="3.90.220.20">
    <property type="entry name" value="DNA methylase specificity domains"/>
    <property type="match status" value="1"/>
</dbReference>
<keyword evidence="2" id="KW-0680">Restriction system</keyword>
<dbReference type="EMBL" id="JNCA01000049">
    <property type="protein sequence ID" value="KDN53657.1"/>
    <property type="molecule type" value="Genomic_DNA"/>
</dbReference>
<dbReference type="OrthoDB" id="667970at2"/>
<dbReference type="Proteomes" id="UP000027064">
    <property type="component" value="Unassembled WGS sequence"/>
</dbReference>
<keyword evidence="6" id="KW-1185">Reference proteome</keyword>
<evidence type="ECO:0000256" key="1">
    <source>
        <dbReference type="ARBA" id="ARBA00010923"/>
    </source>
</evidence>
<dbReference type="AlphaFoldDB" id="A0A066WI14"/>
<dbReference type="GO" id="GO:0009307">
    <property type="term" value="P:DNA restriction-modification system"/>
    <property type="evidence" value="ECO:0007669"/>
    <property type="project" value="UniProtKB-KW"/>
</dbReference>
<feature type="domain" description="Type I restriction modification DNA specificity" evidence="4">
    <location>
        <begin position="21"/>
        <end position="194"/>
    </location>
</feature>
<keyword evidence="5" id="KW-0255">Endonuclease</keyword>
<organism evidence="5 6">
    <name type="scientific">Flavobacterium seoulense</name>
    <dbReference type="NCBI Taxonomy" id="1492738"/>
    <lineage>
        <taxon>Bacteria</taxon>
        <taxon>Pseudomonadati</taxon>
        <taxon>Bacteroidota</taxon>
        <taxon>Flavobacteriia</taxon>
        <taxon>Flavobacteriales</taxon>
        <taxon>Flavobacteriaceae</taxon>
        <taxon>Flavobacterium</taxon>
    </lineage>
</organism>
<accession>A0A066WI14</accession>
<comment type="similarity">
    <text evidence="1">Belongs to the type-I restriction system S methylase family.</text>
</comment>
<protein>
    <submittedName>
        <fullName evidence="5">Restriction endonuclease subunit M</fullName>
    </submittedName>
</protein>
<dbReference type="Gene3D" id="1.10.287.1120">
    <property type="entry name" value="Bipartite methylase S protein"/>
    <property type="match status" value="1"/>
</dbReference>
<dbReference type="PANTHER" id="PTHR30408">
    <property type="entry name" value="TYPE-1 RESTRICTION ENZYME ECOKI SPECIFICITY PROTEIN"/>
    <property type="match status" value="1"/>
</dbReference>